<feature type="region of interest" description="Disordered" evidence="1">
    <location>
        <begin position="172"/>
        <end position="208"/>
    </location>
</feature>
<name>A0A8T0VCZ6_PANVG</name>
<organism evidence="2 3">
    <name type="scientific">Panicum virgatum</name>
    <name type="common">Blackwell switchgrass</name>
    <dbReference type="NCBI Taxonomy" id="38727"/>
    <lineage>
        <taxon>Eukaryota</taxon>
        <taxon>Viridiplantae</taxon>
        <taxon>Streptophyta</taxon>
        <taxon>Embryophyta</taxon>
        <taxon>Tracheophyta</taxon>
        <taxon>Spermatophyta</taxon>
        <taxon>Magnoliopsida</taxon>
        <taxon>Liliopsida</taxon>
        <taxon>Poales</taxon>
        <taxon>Poaceae</taxon>
        <taxon>PACMAD clade</taxon>
        <taxon>Panicoideae</taxon>
        <taxon>Panicodae</taxon>
        <taxon>Paniceae</taxon>
        <taxon>Panicinae</taxon>
        <taxon>Panicum</taxon>
        <taxon>Panicum sect. Hiantes</taxon>
    </lineage>
</organism>
<sequence length="231" mass="26194">MKKEKRREGRVHGMGGAASVEWVKNRPSRATAISALGAWVDTPTNLLPSDTKAKAHSRWNDVARIEARSAWNASCHPTLRIKSCPTRARVRGYGAAARHGTNGDHPLHCLHSHWNTWRIWLQSRFRGFTKLFQYMIRVIPISAKVTTLQRSGKHKFTFLCSRECWGSHLRRTSEGMAPEDPKPEDDDRVAPRCEGRGAKHCQRRSSSEALSFRRLTLGGSRCGTNRTKSRR</sequence>
<evidence type="ECO:0000313" key="2">
    <source>
        <dbReference type="EMBL" id="KAG2632718.1"/>
    </source>
</evidence>
<accession>A0A8T0VCZ6</accession>
<protein>
    <submittedName>
        <fullName evidence="2">Uncharacterized protein</fullName>
    </submittedName>
</protein>
<comment type="caution">
    <text evidence="2">The sequence shown here is derived from an EMBL/GenBank/DDBJ whole genome shotgun (WGS) entry which is preliminary data.</text>
</comment>
<gene>
    <name evidence="2" type="ORF">PVAP13_2NG105003</name>
</gene>
<evidence type="ECO:0000256" key="1">
    <source>
        <dbReference type="SAM" id="MobiDB-lite"/>
    </source>
</evidence>
<dbReference type="Proteomes" id="UP000823388">
    <property type="component" value="Chromosome 2N"/>
</dbReference>
<keyword evidence="3" id="KW-1185">Reference proteome</keyword>
<proteinExistence type="predicted"/>
<evidence type="ECO:0000313" key="3">
    <source>
        <dbReference type="Proteomes" id="UP000823388"/>
    </source>
</evidence>
<reference evidence="2" key="1">
    <citation type="submission" date="2020-05" db="EMBL/GenBank/DDBJ databases">
        <title>WGS assembly of Panicum virgatum.</title>
        <authorList>
            <person name="Lovell J.T."/>
            <person name="Jenkins J."/>
            <person name="Shu S."/>
            <person name="Juenger T.E."/>
            <person name="Schmutz J."/>
        </authorList>
    </citation>
    <scope>NUCLEOTIDE SEQUENCE</scope>
    <source>
        <strain evidence="2">AP13</strain>
    </source>
</reference>
<dbReference type="AlphaFoldDB" id="A0A8T0VCZ6"/>
<feature type="compositionally biased region" description="Basic and acidic residues" evidence="1">
    <location>
        <begin position="188"/>
        <end position="197"/>
    </location>
</feature>
<dbReference type="EMBL" id="CM029040">
    <property type="protein sequence ID" value="KAG2632718.1"/>
    <property type="molecule type" value="Genomic_DNA"/>
</dbReference>